<feature type="region of interest" description="Disordered" evidence="1">
    <location>
        <begin position="144"/>
        <end position="169"/>
    </location>
</feature>
<keyword evidence="2" id="KW-0732">Signal</keyword>
<dbReference type="Proteomes" id="UP000008637">
    <property type="component" value="Chromosome"/>
</dbReference>
<sequence>MSKSLLFLGSAAGATGCAGAAGLVYWKSTSPEGTSLKDRFDKGIKGRVLLDTDGSGHDAVWDALVSEYKAENAKVPLIKGFSKEGLDKARLKARCKEEAKLIEENRFNSYVGWCSRNTLKTQFNTEVKDKTWNDSKVTGDWTSKKSGYADDSNSSLQVPSANGSETIKKTSVTEQNIMDWCSSKADSPFVNVNDADYKRAEALCTK</sequence>
<proteinExistence type="predicted"/>
<evidence type="ECO:0008006" key="5">
    <source>
        <dbReference type="Google" id="ProtNLM"/>
    </source>
</evidence>
<evidence type="ECO:0000313" key="4">
    <source>
        <dbReference type="Proteomes" id="UP000008637"/>
    </source>
</evidence>
<dbReference type="KEGG" id="mha:HF1_09270"/>
<gene>
    <name evidence="3" type="ordered locus">HF1_09270</name>
</gene>
<reference evidence="3 4" key="1">
    <citation type="journal article" date="2011" name="J. Bacteriol.">
        <title>Complete genome sequence of Mycoplasma haemofelis, a hemotropic mycoplasma.</title>
        <authorList>
            <person name="Barker E.N."/>
            <person name="Helps C.R."/>
            <person name="Peters I.R."/>
            <person name="Darby A.C."/>
            <person name="Radford A.D."/>
            <person name="Tasker S."/>
        </authorList>
    </citation>
    <scope>NUCLEOTIDE SEQUENCE [LARGE SCALE GENOMIC DNA]</scope>
    <source>
        <strain evidence="3 4">Langford 1</strain>
    </source>
</reference>
<accession>E8ZIG4</accession>
<keyword evidence="4" id="KW-1185">Reference proteome</keyword>
<name>E8ZIG4_MYCHL</name>
<feature type="signal peptide" evidence="2">
    <location>
        <begin position="1"/>
        <end position="20"/>
    </location>
</feature>
<dbReference type="PROSITE" id="PS51257">
    <property type="entry name" value="PROKAR_LIPOPROTEIN"/>
    <property type="match status" value="1"/>
</dbReference>
<dbReference type="OrthoDB" id="9827139at2"/>
<evidence type="ECO:0000256" key="1">
    <source>
        <dbReference type="SAM" id="MobiDB-lite"/>
    </source>
</evidence>
<evidence type="ECO:0000313" key="3">
    <source>
        <dbReference type="EMBL" id="CBY92935.1"/>
    </source>
</evidence>
<dbReference type="HOGENOM" id="CLU_114919_0_0_14"/>
<evidence type="ECO:0000256" key="2">
    <source>
        <dbReference type="SAM" id="SignalP"/>
    </source>
</evidence>
<dbReference type="EMBL" id="FR773153">
    <property type="protein sequence ID" value="CBY92935.1"/>
    <property type="molecule type" value="Genomic_DNA"/>
</dbReference>
<feature type="chain" id="PRO_5003232542" description="Lipoprotein" evidence="2">
    <location>
        <begin position="21"/>
        <end position="206"/>
    </location>
</feature>
<protein>
    <recommendedName>
        <fullName evidence="5">Lipoprotein</fullName>
    </recommendedName>
</protein>
<organism evidence="3 4">
    <name type="scientific">Mycoplasma haemofelis (strain Langford 1)</name>
    <name type="common">Haemobartonella felis</name>
    <dbReference type="NCBI Taxonomy" id="941640"/>
    <lineage>
        <taxon>Bacteria</taxon>
        <taxon>Bacillati</taxon>
        <taxon>Mycoplasmatota</taxon>
        <taxon>Mollicutes</taxon>
        <taxon>Mycoplasmataceae</taxon>
        <taxon>Mycoplasma</taxon>
    </lineage>
</organism>
<dbReference type="AlphaFoldDB" id="E8ZIG4"/>